<feature type="transmembrane region" description="Helical" evidence="2">
    <location>
        <begin position="108"/>
        <end position="128"/>
    </location>
</feature>
<keyword evidence="2" id="KW-0472">Membrane</keyword>
<organism evidence="3 4">
    <name type="scientific">Lecanosticta acicola</name>
    <dbReference type="NCBI Taxonomy" id="111012"/>
    <lineage>
        <taxon>Eukaryota</taxon>
        <taxon>Fungi</taxon>
        <taxon>Dikarya</taxon>
        <taxon>Ascomycota</taxon>
        <taxon>Pezizomycotina</taxon>
        <taxon>Dothideomycetes</taxon>
        <taxon>Dothideomycetidae</taxon>
        <taxon>Mycosphaerellales</taxon>
        <taxon>Mycosphaerellaceae</taxon>
        <taxon>Lecanosticta</taxon>
    </lineage>
</organism>
<dbReference type="EMBL" id="CAVMBE010000035">
    <property type="protein sequence ID" value="CAK4030242.1"/>
    <property type="molecule type" value="Genomic_DNA"/>
</dbReference>
<reference evidence="3" key="1">
    <citation type="submission" date="2023-11" db="EMBL/GenBank/DDBJ databases">
        <authorList>
            <person name="Alioto T."/>
            <person name="Alioto T."/>
            <person name="Gomez Garrido J."/>
        </authorList>
    </citation>
    <scope>NUCLEOTIDE SEQUENCE</scope>
</reference>
<gene>
    <name evidence="3" type="ORF">LECACI_7A005439</name>
</gene>
<dbReference type="AlphaFoldDB" id="A0AAI8Z0Q0"/>
<evidence type="ECO:0000256" key="1">
    <source>
        <dbReference type="SAM" id="MobiDB-lite"/>
    </source>
</evidence>
<sequence>MATLSLRSHFAHLPPPAECLAILLGSAELLLFGLGGLTDPKAFAAGYGLPITSSSPTPEPQPQPPASDPEPLPPPQPKALIRALCARNLQNGALLLTFALYTRDRRSLGFAVLLGLITTVADTVIVWKSGVRDLVVGHAVGVVNCLAVGGGLLLWGRGDAWW</sequence>
<feature type="transmembrane region" description="Helical" evidence="2">
    <location>
        <begin position="134"/>
        <end position="155"/>
    </location>
</feature>
<feature type="compositionally biased region" description="Pro residues" evidence="1">
    <location>
        <begin position="57"/>
        <end position="75"/>
    </location>
</feature>
<proteinExistence type="predicted"/>
<keyword evidence="2" id="KW-0812">Transmembrane</keyword>
<dbReference type="Proteomes" id="UP001296104">
    <property type="component" value="Unassembled WGS sequence"/>
</dbReference>
<comment type="caution">
    <text evidence="3">The sequence shown here is derived from an EMBL/GenBank/DDBJ whole genome shotgun (WGS) entry which is preliminary data.</text>
</comment>
<evidence type="ECO:0000313" key="4">
    <source>
        <dbReference type="Proteomes" id="UP001296104"/>
    </source>
</evidence>
<dbReference type="Pfam" id="PF14087">
    <property type="entry name" value="DUF4267"/>
    <property type="match status" value="1"/>
</dbReference>
<evidence type="ECO:0000313" key="3">
    <source>
        <dbReference type="EMBL" id="CAK4030242.1"/>
    </source>
</evidence>
<accession>A0AAI8Z0Q0</accession>
<protein>
    <submittedName>
        <fullName evidence="3">DUF4267 domain containing</fullName>
    </submittedName>
</protein>
<dbReference type="InterPro" id="IPR025363">
    <property type="entry name" value="DUF4267"/>
</dbReference>
<evidence type="ECO:0000256" key="2">
    <source>
        <dbReference type="SAM" id="Phobius"/>
    </source>
</evidence>
<name>A0AAI8Z0Q0_9PEZI</name>
<keyword evidence="2" id="KW-1133">Transmembrane helix</keyword>
<keyword evidence="4" id="KW-1185">Reference proteome</keyword>
<feature type="region of interest" description="Disordered" evidence="1">
    <location>
        <begin position="53"/>
        <end position="75"/>
    </location>
</feature>